<dbReference type="SUPFAM" id="SSF46955">
    <property type="entry name" value="Putative DNA-binding domain"/>
    <property type="match status" value="1"/>
</dbReference>
<evidence type="ECO:0000313" key="1">
    <source>
        <dbReference type="EMBL" id="TCC01520.1"/>
    </source>
</evidence>
<gene>
    <name evidence="1" type="ORF">E0H45_39095</name>
</gene>
<dbReference type="OrthoDB" id="5526358at2"/>
<dbReference type="InterPro" id="IPR009061">
    <property type="entry name" value="DNA-bd_dom_put_sf"/>
</dbReference>
<sequence length="101" mass="11030">MTTALARPLLLDLEAFARLTGVHPQLVARFVALGLLEPARDVSGRLWFSYADVAAVARIQRLRAAFSLNYAAVGLVIDLLDRLAAQEQALRAKQSGGRSWI</sequence>
<evidence type="ECO:0000313" key="2">
    <source>
        <dbReference type="Proteomes" id="UP000292346"/>
    </source>
</evidence>
<proteinExistence type="predicted"/>
<dbReference type="RefSeq" id="WP_131347336.1">
    <property type="nucleotide sequence ID" value="NZ_SJJZ01000006.1"/>
</dbReference>
<reference evidence="1 2" key="1">
    <citation type="submission" date="2019-02" db="EMBL/GenBank/DDBJ databases">
        <title>Kribbella capetownensis sp. nov. and Kribbella speibonae sp. nov., isolated from soil.</title>
        <authorList>
            <person name="Curtis S.M."/>
            <person name="Norton I."/>
            <person name="Everest G.J."/>
            <person name="Meyers P.R."/>
        </authorList>
    </citation>
    <scope>NUCLEOTIDE SEQUENCE [LARGE SCALE GENOMIC DNA]</scope>
    <source>
        <strain evidence="1 2">KCTC 29219</strain>
    </source>
</reference>
<dbReference type="Pfam" id="PF13591">
    <property type="entry name" value="MerR_2"/>
    <property type="match status" value="1"/>
</dbReference>
<comment type="caution">
    <text evidence="1">The sequence shown here is derived from an EMBL/GenBank/DDBJ whole genome shotgun (WGS) entry which is preliminary data.</text>
</comment>
<accession>A0A4R0GZA5</accession>
<dbReference type="Proteomes" id="UP000292346">
    <property type="component" value="Unassembled WGS sequence"/>
</dbReference>
<dbReference type="EMBL" id="SJJZ01000006">
    <property type="protein sequence ID" value="TCC01520.1"/>
    <property type="molecule type" value="Genomic_DNA"/>
</dbReference>
<dbReference type="Gene3D" id="1.10.1660.10">
    <property type="match status" value="1"/>
</dbReference>
<name>A0A4R0GZA5_9ACTN</name>
<keyword evidence="2" id="KW-1185">Reference proteome</keyword>
<dbReference type="AlphaFoldDB" id="A0A4R0GZA5"/>
<protein>
    <submittedName>
        <fullName evidence="1">MerR family transcriptional regulator</fullName>
    </submittedName>
</protein>
<organism evidence="1 2">
    <name type="scientific">Kribbella soli</name>
    <dbReference type="NCBI Taxonomy" id="1124743"/>
    <lineage>
        <taxon>Bacteria</taxon>
        <taxon>Bacillati</taxon>
        <taxon>Actinomycetota</taxon>
        <taxon>Actinomycetes</taxon>
        <taxon>Propionibacteriales</taxon>
        <taxon>Kribbellaceae</taxon>
        <taxon>Kribbella</taxon>
    </lineage>
</organism>